<comment type="caution">
    <text evidence="1">The sequence shown here is derived from an EMBL/GenBank/DDBJ whole genome shotgun (WGS) entry which is preliminary data.</text>
</comment>
<reference evidence="1" key="1">
    <citation type="submission" date="2020-02" db="EMBL/GenBank/DDBJ databases">
        <title>Genome sequencing of the panga catfish, Pangasius djambal.</title>
        <authorList>
            <person name="Wen M."/>
            <person name="Zahm M."/>
            <person name="Roques C."/>
            <person name="Cabau C."/>
            <person name="Klopp C."/>
            <person name="Donnadieu C."/>
            <person name="Jouanno E."/>
            <person name="Avarre J.-C."/>
            <person name="Campet M."/>
            <person name="Ha T."/>
            <person name="Dugue R."/>
            <person name="Lampietro C."/>
            <person name="Louis A."/>
            <person name="Herpin A."/>
            <person name="Echchiki A."/>
            <person name="Berthelot C."/>
            <person name="Parey E."/>
            <person name="Roest-Crollius H."/>
            <person name="Braasch I."/>
            <person name="Postlethwait J.H."/>
            <person name="Bobe J."/>
            <person name="Montfort J."/>
            <person name="Bouchez O."/>
            <person name="Begum T."/>
            <person name="Schartl M."/>
            <person name="Gustiano R."/>
            <person name="Guiguen Y."/>
        </authorList>
    </citation>
    <scope>NUCLEOTIDE SEQUENCE</scope>
    <source>
        <strain evidence="1">Pdj_M5554</strain>
    </source>
</reference>
<accession>A0ACC5YWW7</accession>
<sequence length="138" mass="15837">MLSFKSSTIHHLTIFVTCVNEGTSVKHTMSSHCKVHFFVFFFPVPRLCKLLHSTVYKMKQNHLTSFSCGILCSTFKVCQHMKAWKTPDATLVLKRPRRPNAALIFQKLSIIPIHNSGLQRLTVRKEKQPDPLMKNDGK</sequence>
<evidence type="ECO:0000313" key="1">
    <source>
        <dbReference type="EMBL" id="MCJ8740259.1"/>
    </source>
</evidence>
<dbReference type="EMBL" id="CM040988">
    <property type="protein sequence ID" value="MCJ8740259.1"/>
    <property type="molecule type" value="Genomic_DNA"/>
</dbReference>
<gene>
    <name evidence="1" type="ORF">PDJAM_G00056760</name>
</gene>
<evidence type="ECO:0000313" key="2">
    <source>
        <dbReference type="Proteomes" id="UP000830395"/>
    </source>
</evidence>
<name>A0ACC5YWW7_9TELE</name>
<keyword evidence="2" id="KW-1185">Reference proteome</keyword>
<organism evidence="1 2">
    <name type="scientific">Pangasius djambal</name>
    <dbReference type="NCBI Taxonomy" id="1691987"/>
    <lineage>
        <taxon>Eukaryota</taxon>
        <taxon>Metazoa</taxon>
        <taxon>Chordata</taxon>
        <taxon>Craniata</taxon>
        <taxon>Vertebrata</taxon>
        <taxon>Euteleostomi</taxon>
        <taxon>Actinopterygii</taxon>
        <taxon>Neopterygii</taxon>
        <taxon>Teleostei</taxon>
        <taxon>Ostariophysi</taxon>
        <taxon>Siluriformes</taxon>
        <taxon>Pangasiidae</taxon>
        <taxon>Pangasius</taxon>
    </lineage>
</organism>
<proteinExistence type="predicted"/>
<protein>
    <submittedName>
        <fullName evidence="1">Uncharacterized protein</fullName>
    </submittedName>
</protein>
<dbReference type="Proteomes" id="UP000830395">
    <property type="component" value="Chromosome 14"/>
</dbReference>